<protein>
    <submittedName>
        <fullName evidence="5">Flavin-containing monooxygenase</fullName>
        <ecNumber evidence="5">1.14.13.-</ecNumber>
    </submittedName>
</protein>
<keyword evidence="5" id="KW-0503">Monooxygenase</keyword>
<dbReference type="PANTHER" id="PTHR42877">
    <property type="entry name" value="L-ORNITHINE N(5)-MONOOXYGENASE-RELATED"/>
    <property type="match status" value="1"/>
</dbReference>
<dbReference type="PRINTS" id="PR00370">
    <property type="entry name" value="FMOXYGENASE"/>
</dbReference>
<dbReference type="PANTHER" id="PTHR42877:SF4">
    <property type="entry name" value="FAD_NAD(P)-BINDING DOMAIN-CONTAINING PROTEIN-RELATED"/>
    <property type="match status" value="1"/>
</dbReference>
<evidence type="ECO:0000313" key="5">
    <source>
        <dbReference type="EMBL" id="MFF0541411.1"/>
    </source>
</evidence>
<comment type="caution">
    <text evidence="5">The sequence shown here is derived from an EMBL/GenBank/DDBJ whole genome shotgun (WGS) entry which is preliminary data.</text>
</comment>
<gene>
    <name evidence="5" type="ORF">ACFYTF_01065</name>
</gene>
<dbReference type="SUPFAM" id="SSF51905">
    <property type="entry name" value="FAD/NAD(P)-binding domain"/>
    <property type="match status" value="1"/>
</dbReference>
<dbReference type="RefSeq" id="WP_052314423.1">
    <property type="nucleotide sequence ID" value="NZ_JBIAMX010000001.1"/>
</dbReference>
<evidence type="ECO:0000256" key="1">
    <source>
        <dbReference type="ARBA" id="ARBA00010139"/>
    </source>
</evidence>
<sequence length="501" mass="56005">MSKETAPADAAGAVRHTQILIIGSGLSGVGTAVRLTQEGITDFLVLERSDDVGGTWRYNTYPGAGCDVPSHLYSYSFALNPDWSRSFSPQAEIHRYIRGVAERYGVLDKHLFGTEMTAARWDESAGQWEVQTTKGAFTAEIVVSAAGVLAEPRLPDIKGISEFEGEIFHSARWNHDSDLTGKRVAVIGTGASAVQIVPSIAGRVARLDVYQRTATWVMPHFLRPYFAVERLAFKHIPGLQRLIRGLIYANRELLVVTQAKYPRTAVALEIIARVKLWLEVRDRELRRKLTPTHRAGCKRLLTSNRYLPALTRDNVELVTDGIAEVRAHSIVTEDGTEREVDAIVLATGFHVADSPTYNLFAGRDGRTLAEVADKVGYRTYKGTTVNNFPNLFLMLGANSGLNYTSLIYVIESQINYLIKAIDTMRERGLRSVEVREDALETYNADVRDKMSRSVWVTGGCDSWFLDQQGNNSALWPDFSFRYRNKLREFDIDAYETTARTA</sequence>
<keyword evidence="2" id="KW-0285">Flavoprotein</keyword>
<dbReference type="EMBL" id="JBIAMX010000001">
    <property type="protein sequence ID" value="MFF0541411.1"/>
    <property type="molecule type" value="Genomic_DNA"/>
</dbReference>
<dbReference type="InterPro" id="IPR051209">
    <property type="entry name" value="FAD-bind_Monooxygenase_sf"/>
</dbReference>
<evidence type="ECO:0000256" key="4">
    <source>
        <dbReference type="ARBA" id="ARBA00023002"/>
    </source>
</evidence>
<organism evidence="5 6">
    <name type="scientific">Nocardia thailandica</name>
    <dbReference type="NCBI Taxonomy" id="257275"/>
    <lineage>
        <taxon>Bacteria</taxon>
        <taxon>Bacillati</taxon>
        <taxon>Actinomycetota</taxon>
        <taxon>Actinomycetes</taxon>
        <taxon>Mycobacteriales</taxon>
        <taxon>Nocardiaceae</taxon>
        <taxon>Nocardia</taxon>
    </lineage>
</organism>
<dbReference type="GO" id="GO:0004497">
    <property type="term" value="F:monooxygenase activity"/>
    <property type="evidence" value="ECO:0007669"/>
    <property type="project" value="UniProtKB-KW"/>
</dbReference>
<evidence type="ECO:0000256" key="2">
    <source>
        <dbReference type="ARBA" id="ARBA00022630"/>
    </source>
</evidence>
<proteinExistence type="inferred from homology"/>
<evidence type="ECO:0000313" key="6">
    <source>
        <dbReference type="Proteomes" id="UP001601444"/>
    </source>
</evidence>
<dbReference type="Gene3D" id="3.50.50.60">
    <property type="entry name" value="FAD/NAD(P)-binding domain"/>
    <property type="match status" value="2"/>
</dbReference>
<reference evidence="5 6" key="1">
    <citation type="submission" date="2024-10" db="EMBL/GenBank/DDBJ databases">
        <title>The Natural Products Discovery Center: Release of the First 8490 Sequenced Strains for Exploring Actinobacteria Biosynthetic Diversity.</title>
        <authorList>
            <person name="Kalkreuter E."/>
            <person name="Kautsar S.A."/>
            <person name="Yang D."/>
            <person name="Bader C.D."/>
            <person name="Teijaro C.N."/>
            <person name="Fluegel L."/>
            <person name="Davis C.M."/>
            <person name="Simpson J.R."/>
            <person name="Lauterbach L."/>
            <person name="Steele A.D."/>
            <person name="Gui C."/>
            <person name="Meng S."/>
            <person name="Li G."/>
            <person name="Viehrig K."/>
            <person name="Ye F."/>
            <person name="Su P."/>
            <person name="Kiefer A.F."/>
            <person name="Nichols A."/>
            <person name="Cepeda A.J."/>
            <person name="Yan W."/>
            <person name="Fan B."/>
            <person name="Jiang Y."/>
            <person name="Adhikari A."/>
            <person name="Zheng C.-J."/>
            <person name="Schuster L."/>
            <person name="Cowan T.M."/>
            <person name="Smanski M.J."/>
            <person name="Chevrette M.G."/>
            <person name="De Carvalho L.P.S."/>
            <person name="Shen B."/>
        </authorList>
    </citation>
    <scope>NUCLEOTIDE SEQUENCE [LARGE SCALE GENOMIC DNA]</scope>
    <source>
        <strain evidence="5 6">NPDC004045</strain>
    </source>
</reference>
<comment type="similarity">
    <text evidence="1">Belongs to the FAD-binding monooxygenase family.</text>
</comment>
<keyword evidence="3" id="KW-0274">FAD</keyword>
<evidence type="ECO:0000256" key="3">
    <source>
        <dbReference type="ARBA" id="ARBA00022827"/>
    </source>
</evidence>
<accession>A0ABW6PG84</accession>
<keyword evidence="6" id="KW-1185">Reference proteome</keyword>
<name>A0ABW6PG84_9NOCA</name>
<dbReference type="Proteomes" id="UP001601444">
    <property type="component" value="Unassembled WGS sequence"/>
</dbReference>
<dbReference type="InterPro" id="IPR000960">
    <property type="entry name" value="Flavin_mOase"/>
</dbReference>
<dbReference type="InterPro" id="IPR036188">
    <property type="entry name" value="FAD/NAD-bd_sf"/>
</dbReference>
<dbReference type="InterPro" id="IPR020946">
    <property type="entry name" value="Flavin_mOase-like"/>
</dbReference>
<keyword evidence="4 5" id="KW-0560">Oxidoreductase</keyword>
<dbReference type="Pfam" id="PF00743">
    <property type="entry name" value="FMO-like"/>
    <property type="match status" value="1"/>
</dbReference>
<dbReference type="EC" id="1.14.13.-" evidence="5"/>